<evidence type="ECO:0000313" key="2">
    <source>
        <dbReference type="EMBL" id="KAL1586551.1"/>
    </source>
</evidence>
<evidence type="ECO:0008006" key="4">
    <source>
        <dbReference type="Google" id="ProtNLM"/>
    </source>
</evidence>
<keyword evidence="3" id="KW-1185">Reference proteome</keyword>
<sequence>MLAHTILALGALAVSSVSAQSQSICQASPIRGLGCLASNTAAASECSSRLPAVTSTTTSTTSVISEITESPRAKSVVESQVTVNVTNFETSTETVTCSATATSYATAIATTCLSSTITTYTDPAPTGQRQKRQAQSSACVSSGLEALSALNNETLGNACSCLNIPASTTISTVYVTNLIKATTTSFQGLAPTVTAQFIDRLTITETITPPAAVITVSSTKTRTETSTVSLAAPTYAQIFGPEAGCSNMMAGKAEALDASITEDCEADKACKEICSQEPTCKFLYVQRLFPDYGGASPYYQCYMNAQAFDEKRDLQCGRQEGIWGNARGFDACGRGTSAAATAAPSA</sequence>
<evidence type="ECO:0000256" key="1">
    <source>
        <dbReference type="SAM" id="SignalP"/>
    </source>
</evidence>
<feature type="chain" id="PRO_5044204593" description="Apple domain-containing protein" evidence="1">
    <location>
        <begin position="20"/>
        <end position="346"/>
    </location>
</feature>
<name>A0AB34KSN7_9PEZI</name>
<accession>A0AB34KSN7</accession>
<gene>
    <name evidence="2" type="ORF">WHR41_05221</name>
</gene>
<keyword evidence="1" id="KW-0732">Signal</keyword>
<protein>
    <recommendedName>
        <fullName evidence="4">Apple domain-containing protein</fullName>
    </recommendedName>
</protein>
<dbReference type="AlphaFoldDB" id="A0AB34KSN7"/>
<dbReference type="RefSeq" id="XP_069229656.1">
    <property type="nucleotide sequence ID" value="XM_069373826.1"/>
</dbReference>
<dbReference type="EMBL" id="JAAQHG020000014">
    <property type="protein sequence ID" value="KAL1586551.1"/>
    <property type="molecule type" value="Genomic_DNA"/>
</dbReference>
<dbReference type="Proteomes" id="UP000803884">
    <property type="component" value="Unassembled WGS sequence"/>
</dbReference>
<comment type="caution">
    <text evidence="2">The sequence shown here is derived from an EMBL/GenBank/DDBJ whole genome shotgun (WGS) entry which is preliminary data.</text>
</comment>
<reference evidence="2 3" key="1">
    <citation type="journal article" date="2020" name="Microbiol. Resour. Announc.">
        <title>Draft Genome Sequence of a Cladosporium Species Isolated from the Mesophotic Ascidian Didemnum maculosum.</title>
        <authorList>
            <person name="Gioti A."/>
            <person name="Siaperas R."/>
            <person name="Nikolaivits E."/>
            <person name="Le Goff G."/>
            <person name="Ouazzani J."/>
            <person name="Kotoulas G."/>
            <person name="Topakas E."/>
        </authorList>
    </citation>
    <scope>NUCLEOTIDE SEQUENCE [LARGE SCALE GENOMIC DNA]</scope>
    <source>
        <strain evidence="2 3">TM138-S3</strain>
    </source>
</reference>
<proteinExistence type="predicted"/>
<dbReference type="GeneID" id="96006664"/>
<organism evidence="2 3">
    <name type="scientific">Cladosporium halotolerans</name>
    <dbReference type="NCBI Taxonomy" id="1052096"/>
    <lineage>
        <taxon>Eukaryota</taxon>
        <taxon>Fungi</taxon>
        <taxon>Dikarya</taxon>
        <taxon>Ascomycota</taxon>
        <taxon>Pezizomycotina</taxon>
        <taxon>Dothideomycetes</taxon>
        <taxon>Dothideomycetidae</taxon>
        <taxon>Cladosporiales</taxon>
        <taxon>Cladosporiaceae</taxon>
        <taxon>Cladosporium</taxon>
    </lineage>
</organism>
<feature type="signal peptide" evidence="1">
    <location>
        <begin position="1"/>
        <end position="19"/>
    </location>
</feature>
<evidence type="ECO:0000313" key="3">
    <source>
        <dbReference type="Proteomes" id="UP000803884"/>
    </source>
</evidence>